<evidence type="ECO:0000313" key="2">
    <source>
        <dbReference type="RefSeq" id="XP_028146431.1"/>
    </source>
</evidence>
<gene>
    <name evidence="2" type="primary">LOC114339944</name>
</gene>
<proteinExistence type="predicted"/>
<sequence>MNNSRVIHSQDRHFIYNVYKFFKKEQEKNNTISSVLKMVVEATGISKSSVQRIIKEGEPVSDFSSPSGSSGNIFKSPRKKINQPKPKTNVDGYEGEFLRNTVYTFAMIHGSKPTMSAVYNAVKNELNFQGKL</sequence>
<name>A0A6P7GAU0_DIAVI</name>
<organism evidence="2">
    <name type="scientific">Diabrotica virgifera virgifera</name>
    <name type="common">western corn rootworm</name>
    <dbReference type="NCBI Taxonomy" id="50390"/>
    <lineage>
        <taxon>Eukaryota</taxon>
        <taxon>Metazoa</taxon>
        <taxon>Ecdysozoa</taxon>
        <taxon>Arthropoda</taxon>
        <taxon>Hexapoda</taxon>
        <taxon>Insecta</taxon>
        <taxon>Pterygota</taxon>
        <taxon>Neoptera</taxon>
        <taxon>Endopterygota</taxon>
        <taxon>Coleoptera</taxon>
        <taxon>Polyphaga</taxon>
        <taxon>Cucujiformia</taxon>
        <taxon>Chrysomeloidea</taxon>
        <taxon>Chrysomelidae</taxon>
        <taxon>Galerucinae</taxon>
        <taxon>Diabroticina</taxon>
        <taxon>Diabroticites</taxon>
        <taxon>Diabrotica</taxon>
    </lineage>
</organism>
<dbReference type="InParanoid" id="A0A6P7GAU0"/>
<reference evidence="2" key="1">
    <citation type="submission" date="2025-08" db="UniProtKB">
        <authorList>
            <consortium name="RefSeq"/>
        </authorList>
    </citation>
    <scope>IDENTIFICATION</scope>
    <source>
        <tissue evidence="2">Whole insect</tissue>
    </source>
</reference>
<feature type="region of interest" description="Disordered" evidence="1">
    <location>
        <begin position="57"/>
        <end position="92"/>
    </location>
</feature>
<dbReference type="AlphaFoldDB" id="A0A6P7GAU0"/>
<accession>A0A6P7GAU0</accession>
<evidence type="ECO:0000256" key="1">
    <source>
        <dbReference type="SAM" id="MobiDB-lite"/>
    </source>
</evidence>
<protein>
    <submittedName>
        <fullName evidence="2">Uncharacterized protein LOC114339944</fullName>
    </submittedName>
</protein>
<dbReference type="RefSeq" id="XP_028146431.1">
    <property type="nucleotide sequence ID" value="XM_028290630.1"/>
</dbReference>
<feature type="compositionally biased region" description="Low complexity" evidence="1">
    <location>
        <begin position="61"/>
        <end position="75"/>
    </location>
</feature>